<proteinExistence type="predicted"/>
<dbReference type="EMBL" id="JAAZNV010000012">
    <property type="protein sequence ID" value="NMB91880.1"/>
    <property type="molecule type" value="Genomic_DNA"/>
</dbReference>
<evidence type="ECO:0000313" key="2">
    <source>
        <dbReference type="Proteomes" id="UP000590542"/>
    </source>
</evidence>
<evidence type="ECO:0000313" key="1">
    <source>
        <dbReference type="EMBL" id="NMB91880.1"/>
    </source>
</evidence>
<dbReference type="Proteomes" id="UP000590542">
    <property type="component" value="Unassembled WGS sequence"/>
</dbReference>
<comment type="caution">
    <text evidence="1">The sequence shown here is derived from an EMBL/GenBank/DDBJ whole genome shotgun (WGS) entry which is preliminary data.</text>
</comment>
<gene>
    <name evidence="1" type="ORF">GYA37_03490</name>
</gene>
<sequence length="50" mass="5717">MKRTLNKEQISLVLNLLNLTKSIADKYKSDITPAVKVFLLDLINTLKTKE</sequence>
<name>A0A7X9HT53_UNCKA</name>
<dbReference type="AlphaFoldDB" id="A0A7X9HT53"/>
<protein>
    <submittedName>
        <fullName evidence="1">Uncharacterized protein</fullName>
    </submittedName>
</protein>
<reference evidence="1 2" key="1">
    <citation type="journal article" date="2020" name="Biotechnol. Biofuels">
        <title>New insights from the biogas microbiome by comprehensive genome-resolved metagenomics of nearly 1600 species originating from multiple anaerobic digesters.</title>
        <authorList>
            <person name="Campanaro S."/>
            <person name="Treu L."/>
            <person name="Rodriguez-R L.M."/>
            <person name="Kovalovszki A."/>
            <person name="Ziels R.M."/>
            <person name="Maus I."/>
            <person name="Zhu X."/>
            <person name="Kougias P.G."/>
            <person name="Basile A."/>
            <person name="Luo G."/>
            <person name="Schluter A."/>
            <person name="Konstantinidis K.T."/>
            <person name="Angelidaki I."/>
        </authorList>
    </citation>
    <scope>NUCLEOTIDE SEQUENCE [LARGE SCALE GENOMIC DNA]</scope>
    <source>
        <strain evidence="1">AS27yjCOA_202</strain>
    </source>
</reference>
<organism evidence="1 2">
    <name type="scientific">candidate division WWE3 bacterium</name>
    <dbReference type="NCBI Taxonomy" id="2053526"/>
    <lineage>
        <taxon>Bacteria</taxon>
        <taxon>Katanobacteria</taxon>
    </lineage>
</organism>
<accession>A0A7X9HT53</accession>